<accession>A0A6A3M8M4</accession>
<comment type="subcellular location">
    <subcellularLocation>
        <location evidence="1">Host cell</location>
    </subcellularLocation>
    <subcellularLocation>
        <location evidence="2">Secreted</location>
    </subcellularLocation>
</comment>
<dbReference type="Proteomes" id="UP000429607">
    <property type="component" value="Unassembled WGS sequence"/>
</dbReference>
<name>A0A6A3M8M4_9STRA</name>
<dbReference type="InterPro" id="IPR045379">
    <property type="entry name" value="Crinkler_N"/>
</dbReference>
<evidence type="ECO:0000256" key="2">
    <source>
        <dbReference type="ARBA" id="ARBA00004613"/>
    </source>
</evidence>
<feature type="domain" description="Crinkler effector protein N-terminal" evidence="4">
    <location>
        <begin position="2"/>
        <end position="117"/>
    </location>
</feature>
<dbReference type="EMBL" id="QXFV01000828">
    <property type="protein sequence ID" value="KAE9024623.1"/>
    <property type="molecule type" value="Genomic_DNA"/>
</dbReference>
<dbReference type="AlphaFoldDB" id="A0A6A3M8M4"/>
<evidence type="ECO:0000256" key="1">
    <source>
        <dbReference type="ARBA" id="ARBA00004340"/>
    </source>
</evidence>
<dbReference type="Pfam" id="PF20147">
    <property type="entry name" value="Crinkler"/>
    <property type="match status" value="1"/>
</dbReference>
<evidence type="ECO:0000259" key="4">
    <source>
        <dbReference type="Pfam" id="PF20147"/>
    </source>
</evidence>
<organism evidence="5 6">
    <name type="scientific">Phytophthora rubi</name>
    <dbReference type="NCBI Taxonomy" id="129364"/>
    <lineage>
        <taxon>Eukaryota</taxon>
        <taxon>Sar</taxon>
        <taxon>Stramenopiles</taxon>
        <taxon>Oomycota</taxon>
        <taxon>Peronosporomycetes</taxon>
        <taxon>Peronosporales</taxon>
        <taxon>Peronosporaceae</taxon>
        <taxon>Phytophthora</taxon>
    </lineage>
</organism>
<evidence type="ECO:0000256" key="3">
    <source>
        <dbReference type="ARBA" id="ARBA00022525"/>
    </source>
</evidence>
<sequence length="159" mass="17499">MVTLYCAVVGVAGSAFPVDIDETLCVGDLKDSIKDMKTYRFPAYELQLFLARKDKGRGAWLTEEEAMSGVGDTTNLELLESALSAIGDIGLSEEEVWLEVTKEAVEDLKGPVHVLVVVPSDPRVEGGTSAQDDSYYSCFEEFFSLLWPLDKIHSTKKDV</sequence>
<evidence type="ECO:0000313" key="5">
    <source>
        <dbReference type="EMBL" id="KAE9024623.1"/>
    </source>
</evidence>
<dbReference type="GO" id="GO:0005576">
    <property type="term" value="C:extracellular region"/>
    <property type="evidence" value="ECO:0007669"/>
    <property type="project" value="UniProtKB-SubCell"/>
</dbReference>
<evidence type="ECO:0000313" key="6">
    <source>
        <dbReference type="Proteomes" id="UP000429607"/>
    </source>
</evidence>
<keyword evidence="3" id="KW-0964">Secreted</keyword>
<proteinExistence type="predicted"/>
<protein>
    <recommendedName>
        <fullName evidence="4">Crinkler effector protein N-terminal domain-containing protein</fullName>
    </recommendedName>
</protein>
<gene>
    <name evidence="5" type="ORF">PR001_g12628</name>
</gene>
<comment type="caution">
    <text evidence="5">The sequence shown here is derived from an EMBL/GenBank/DDBJ whole genome shotgun (WGS) entry which is preliminary data.</text>
</comment>
<dbReference type="GO" id="GO:0043657">
    <property type="term" value="C:host cell"/>
    <property type="evidence" value="ECO:0007669"/>
    <property type="project" value="UniProtKB-SubCell"/>
</dbReference>
<reference evidence="5 6" key="1">
    <citation type="submission" date="2018-09" db="EMBL/GenBank/DDBJ databases">
        <title>Genomic investigation of the strawberry pathogen Phytophthora fragariae indicates pathogenicity is determined by transcriptional variation in three key races.</title>
        <authorList>
            <person name="Adams T.M."/>
            <person name="Armitage A.D."/>
            <person name="Sobczyk M.K."/>
            <person name="Bates H.J."/>
            <person name="Dunwell J.M."/>
            <person name="Nellist C.F."/>
            <person name="Harrison R.J."/>
        </authorList>
    </citation>
    <scope>NUCLEOTIDE SEQUENCE [LARGE SCALE GENOMIC DNA]</scope>
    <source>
        <strain evidence="5 6">SCRP249</strain>
    </source>
</reference>